<dbReference type="CDD" id="cd00610">
    <property type="entry name" value="OAT_like"/>
    <property type="match status" value="1"/>
</dbReference>
<proteinExistence type="inferred from homology"/>
<gene>
    <name evidence="5" type="ORF">C8A01DRAFT_46889</name>
</gene>
<comment type="similarity">
    <text evidence="1 3">Belongs to the class-III pyridoxal-phosphate-dependent aminotransferase family.</text>
</comment>
<sequence length="497" mass="53575">MGQFISSTKSARRILPHKNEEDTTESCSDLGHPQTSLDSLPVLKKAKGHYWYPSKGPKILDACGGAGVACLGHGRRDIIKAVKKQMKAYTYTSYAHFQTAPVQELSDWLIKSTGGKMQKVYVMCSGSEAMEAALKLAVEYFRWKGEPERTNFIARHDSYHGCTLGSLSVSGHHTRRTPFSPLLSPTHFHHIPPCNTYRTAPSPSPSSSESESDPAAAFLAPKTTELDSLFARLGPHTVAAVVLEPVVGAALGCMPSPEGYLAAMKAVCERHGALLIFDEVMCGMGRTGAVHAWQAEVPSSLPGGGDGEGEGEGVVPDLQTVAKGFAGGYQPASALLVGGKVAGLMEREGRVFTHGHTYQNHPVVAAAALAVQRAVQREGLVGNVRVQGGLLGRLLRERLGGHPNVGDVRGRGLFWGVEFVRDRETKEPFEPGLRVAERVQRVAVREYRVLVYHGQGCAGGGRGDHIMIMPAYNISAKLVEEIVERVAGAVEEVFRRL</sequence>
<reference evidence="6" key="1">
    <citation type="journal article" date="2023" name="Mol. Phylogenet. Evol.">
        <title>Genome-scale phylogeny and comparative genomics of the fungal order Sordariales.</title>
        <authorList>
            <person name="Hensen N."/>
            <person name="Bonometti L."/>
            <person name="Westerberg I."/>
            <person name="Brannstrom I.O."/>
            <person name="Guillou S."/>
            <person name="Cros-Aarteil S."/>
            <person name="Calhoun S."/>
            <person name="Haridas S."/>
            <person name="Kuo A."/>
            <person name="Mondo S."/>
            <person name="Pangilinan J."/>
            <person name="Riley R."/>
            <person name="LaButti K."/>
            <person name="Andreopoulos B."/>
            <person name="Lipzen A."/>
            <person name="Chen C."/>
            <person name="Yan M."/>
            <person name="Daum C."/>
            <person name="Ng V."/>
            <person name="Clum A."/>
            <person name="Steindorff A."/>
            <person name="Ohm R.A."/>
            <person name="Martin F."/>
            <person name="Silar P."/>
            <person name="Natvig D.O."/>
            <person name="Lalanne C."/>
            <person name="Gautier V."/>
            <person name="Ament-Velasquez S.L."/>
            <person name="Kruys A."/>
            <person name="Hutchinson M.I."/>
            <person name="Powell A.J."/>
            <person name="Barry K."/>
            <person name="Miller A.N."/>
            <person name="Grigoriev I.V."/>
            <person name="Debuchy R."/>
            <person name="Gladieux P."/>
            <person name="Hiltunen Thoren M."/>
            <person name="Johannesson H."/>
        </authorList>
    </citation>
    <scope>NUCLEOTIDE SEQUENCE [LARGE SCALE GENOMIC DNA]</scope>
    <source>
        <strain evidence="6">CBS 284.82</strain>
    </source>
</reference>
<evidence type="ECO:0000256" key="2">
    <source>
        <dbReference type="ARBA" id="ARBA00022898"/>
    </source>
</evidence>
<dbReference type="InterPro" id="IPR015424">
    <property type="entry name" value="PyrdxlP-dep_Trfase"/>
</dbReference>
<dbReference type="Proteomes" id="UP001303115">
    <property type="component" value="Unassembled WGS sequence"/>
</dbReference>
<keyword evidence="2 3" id="KW-0663">Pyridoxal phosphate</keyword>
<protein>
    <submittedName>
        <fullName evidence="5">Pyridoxal phosphate-dependent transferase</fullName>
    </submittedName>
</protein>
<dbReference type="InterPro" id="IPR005814">
    <property type="entry name" value="Aminotrans_3"/>
</dbReference>
<dbReference type="GO" id="GO:0008483">
    <property type="term" value="F:transaminase activity"/>
    <property type="evidence" value="ECO:0007669"/>
    <property type="project" value="InterPro"/>
</dbReference>
<dbReference type="SUPFAM" id="SSF53383">
    <property type="entry name" value="PLP-dependent transferases"/>
    <property type="match status" value="1"/>
</dbReference>
<evidence type="ECO:0000256" key="1">
    <source>
        <dbReference type="ARBA" id="ARBA00008954"/>
    </source>
</evidence>
<accession>A0AAN6PFD5</accession>
<dbReference type="Gene3D" id="3.90.1150.10">
    <property type="entry name" value="Aspartate Aminotransferase, domain 1"/>
    <property type="match status" value="1"/>
</dbReference>
<feature type="region of interest" description="Disordered" evidence="4">
    <location>
        <begin position="1"/>
        <end position="33"/>
    </location>
</feature>
<evidence type="ECO:0000313" key="5">
    <source>
        <dbReference type="EMBL" id="KAK4039707.1"/>
    </source>
</evidence>
<evidence type="ECO:0000256" key="3">
    <source>
        <dbReference type="RuleBase" id="RU003560"/>
    </source>
</evidence>
<dbReference type="AlphaFoldDB" id="A0AAN6PFD5"/>
<dbReference type="PANTHER" id="PTHR43094">
    <property type="entry name" value="AMINOTRANSFERASE"/>
    <property type="match status" value="1"/>
</dbReference>
<keyword evidence="5" id="KW-0808">Transferase</keyword>
<dbReference type="Gene3D" id="3.40.640.10">
    <property type="entry name" value="Type I PLP-dependent aspartate aminotransferase-like (Major domain)"/>
    <property type="match status" value="1"/>
</dbReference>
<dbReference type="InterPro" id="IPR015421">
    <property type="entry name" value="PyrdxlP-dep_Trfase_major"/>
</dbReference>
<organism evidence="5 6">
    <name type="scientific">Parachaetomium inaequale</name>
    <dbReference type="NCBI Taxonomy" id="2588326"/>
    <lineage>
        <taxon>Eukaryota</taxon>
        <taxon>Fungi</taxon>
        <taxon>Dikarya</taxon>
        <taxon>Ascomycota</taxon>
        <taxon>Pezizomycotina</taxon>
        <taxon>Sordariomycetes</taxon>
        <taxon>Sordariomycetidae</taxon>
        <taxon>Sordariales</taxon>
        <taxon>Chaetomiaceae</taxon>
        <taxon>Parachaetomium</taxon>
    </lineage>
</organism>
<dbReference type="InterPro" id="IPR015422">
    <property type="entry name" value="PyrdxlP-dep_Trfase_small"/>
</dbReference>
<dbReference type="Pfam" id="PF00202">
    <property type="entry name" value="Aminotran_3"/>
    <property type="match status" value="1"/>
</dbReference>
<evidence type="ECO:0000313" key="6">
    <source>
        <dbReference type="Proteomes" id="UP001303115"/>
    </source>
</evidence>
<feature type="region of interest" description="Disordered" evidence="4">
    <location>
        <begin position="194"/>
        <end position="215"/>
    </location>
</feature>
<dbReference type="GO" id="GO:0005829">
    <property type="term" value="C:cytosol"/>
    <property type="evidence" value="ECO:0007669"/>
    <property type="project" value="TreeGrafter"/>
</dbReference>
<keyword evidence="6" id="KW-1185">Reference proteome</keyword>
<dbReference type="GO" id="GO:0030170">
    <property type="term" value="F:pyridoxal phosphate binding"/>
    <property type="evidence" value="ECO:0007669"/>
    <property type="project" value="InterPro"/>
</dbReference>
<dbReference type="EMBL" id="MU854394">
    <property type="protein sequence ID" value="KAK4039707.1"/>
    <property type="molecule type" value="Genomic_DNA"/>
</dbReference>
<name>A0AAN6PFD5_9PEZI</name>
<feature type="compositionally biased region" description="Low complexity" evidence="4">
    <location>
        <begin position="205"/>
        <end position="215"/>
    </location>
</feature>
<dbReference type="PANTHER" id="PTHR43094:SF1">
    <property type="entry name" value="AMINOTRANSFERASE CLASS-III"/>
    <property type="match status" value="1"/>
</dbReference>
<evidence type="ECO:0000256" key="4">
    <source>
        <dbReference type="SAM" id="MobiDB-lite"/>
    </source>
</evidence>
<comment type="caution">
    <text evidence="5">The sequence shown here is derived from an EMBL/GenBank/DDBJ whole genome shotgun (WGS) entry which is preliminary data.</text>
</comment>